<evidence type="ECO:0000256" key="1">
    <source>
        <dbReference type="ARBA" id="ARBA00004123"/>
    </source>
</evidence>
<organism evidence="12 13">
    <name type="scientific">Diaporthe australafricana</name>
    <dbReference type="NCBI Taxonomy" id="127596"/>
    <lineage>
        <taxon>Eukaryota</taxon>
        <taxon>Fungi</taxon>
        <taxon>Dikarya</taxon>
        <taxon>Ascomycota</taxon>
        <taxon>Pezizomycotina</taxon>
        <taxon>Sordariomycetes</taxon>
        <taxon>Sordariomycetidae</taxon>
        <taxon>Diaporthales</taxon>
        <taxon>Diaporthaceae</taxon>
        <taxon>Diaporthe</taxon>
    </lineage>
</organism>
<dbReference type="Proteomes" id="UP001583177">
    <property type="component" value="Unassembled WGS sequence"/>
</dbReference>
<comment type="subunit">
    <text evidence="9">Component of the Mediator complex.</text>
</comment>
<keyword evidence="4 9" id="KW-0805">Transcription regulation</keyword>
<keyword evidence="6 9" id="KW-0804">Transcription</keyword>
<feature type="region of interest" description="Disordered" evidence="10">
    <location>
        <begin position="1"/>
        <end position="49"/>
    </location>
</feature>
<dbReference type="Pfam" id="PF08638">
    <property type="entry name" value="Med14"/>
    <property type="match status" value="1"/>
</dbReference>
<evidence type="ECO:0000256" key="6">
    <source>
        <dbReference type="ARBA" id="ARBA00023163"/>
    </source>
</evidence>
<dbReference type="InterPro" id="IPR013947">
    <property type="entry name" value="Mediator_Med14"/>
</dbReference>
<evidence type="ECO:0000256" key="2">
    <source>
        <dbReference type="ARBA" id="ARBA00007813"/>
    </source>
</evidence>
<accession>A0ABR3XRP4</accession>
<evidence type="ECO:0000256" key="10">
    <source>
        <dbReference type="SAM" id="MobiDB-lite"/>
    </source>
</evidence>
<proteinExistence type="inferred from homology"/>
<evidence type="ECO:0000259" key="11">
    <source>
        <dbReference type="Pfam" id="PF08638"/>
    </source>
</evidence>
<keyword evidence="7 9" id="KW-0539">Nucleus</keyword>
<dbReference type="PANTHER" id="PTHR12809">
    <property type="entry name" value="MEDIATOR COMPLEX SUBUNIT"/>
    <property type="match status" value="1"/>
</dbReference>
<evidence type="ECO:0000313" key="13">
    <source>
        <dbReference type="Proteomes" id="UP001583177"/>
    </source>
</evidence>
<keyword evidence="13" id="KW-1185">Reference proteome</keyword>
<evidence type="ECO:0000256" key="3">
    <source>
        <dbReference type="ARBA" id="ARBA00019619"/>
    </source>
</evidence>
<evidence type="ECO:0000256" key="8">
    <source>
        <dbReference type="ARBA" id="ARBA00032007"/>
    </source>
</evidence>
<dbReference type="InterPro" id="IPR055122">
    <property type="entry name" value="Med14_N"/>
</dbReference>
<evidence type="ECO:0000256" key="5">
    <source>
        <dbReference type="ARBA" id="ARBA00023159"/>
    </source>
</evidence>
<comment type="subcellular location">
    <subcellularLocation>
        <location evidence="1 9">Nucleus</location>
    </subcellularLocation>
</comment>
<comment type="similarity">
    <text evidence="2 9">Belongs to the Mediator complex subunit 14 family.</text>
</comment>
<reference evidence="12 13" key="1">
    <citation type="journal article" date="2024" name="IMA Fungus">
        <title>IMA Genome - F19 : A genome assembly and annotation guide to empower mycologists, including annotated draft genome sequences of Ceratocystis pirilliformis, Diaporthe australafricana, Fusarium ophioides, Paecilomyces lecythidis, and Sporothrix stenoceras.</title>
        <authorList>
            <person name="Aylward J."/>
            <person name="Wilson A.M."/>
            <person name="Visagie C.M."/>
            <person name="Spraker J."/>
            <person name="Barnes I."/>
            <person name="Buitendag C."/>
            <person name="Ceriani C."/>
            <person name="Del Mar Angel L."/>
            <person name="du Plessis D."/>
            <person name="Fuchs T."/>
            <person name="Gasser K."/>
            <person name="Kramer D."/>
            <person name="Li W."/>
            <person name="Munsamy K."/>
            <person name="Piso A."/>
            <person name="Price J.L."/>
            <person name="Sonnekus B."/>
            <person name="Thomas C."/>
            <person name="van der Nest A."/>
            <person name="van Dijk A."/>
            <person name="van Heerden A."/>
            <person name="van Vuuren N."/>
            <person name="Yilmaz N."/>
            <person name="Duong T.A."/>
            <person name="van der Merwe N.A."/>
            <person name="Wingfield M.J."/>
            <person name="Wingfield B.D."/>
        </authorList>
    </citation>
    <scope>NUCLEOTIDE SEQUENCE [LARGE SCALE GENOMIC DNA]</scope>
    <source>
        <strain evidence="12 13">CMW 18300</strain>
    </source>
</reference>
<evidence type="ECO:0000256" key="7">
    <source>
        <dbReference type="ARBA" id="ARBA00023242"/>
    </source>
</evidence>
<evidence type="ECO:0000313" key="12">
    <source>
        <dbReference type="EMBL" id="KAL1878665.1"/>
    </source>
</evidence>
<comment type="function">
    <text evidence="9">Component of the Mediator complex, a coactivator involved in the regulated transcription of nearly all RNA polymerase II-dependent genes. Mediator functions as a bridge to convey information from gene-specific regulatory proteins to the basal RNA polymerase II transcription machinery. Mediator is recruited to promoters by direct interactions with regulatory proteins and serves as a scaffold for the assembly of a functional preinitiation complex with RNA polymerase II and the general transcription factors.</text>
</comment>
<gene>
    <name evidence="12" type="primary">RGR1</name>
    <name evidence="12" type="ORF">Daus18300_001940</name>
</gene>
<dbReference type="EMBL" id="JAWRVE010000011">
    <property type="protein sequence ID" value="KAL1878665.1"/>
    <property type="molecule type" value="Genomic_DNA"/>
</dbReference>
<dbReference type="PANTHER" id="PTHR12809:SF2">
    <property type="entry name" value="MEDIATOR OF RNA POLYMERASE II TRANSCRIPTION SUBUNIT 14"/>
    <property type="match status" value="1"/>
</dbReference>
<feature type="domain" description="Mediator complex subunit MED14 N-terminal" evidence="11">
    <location>
        <begin position="92"/>
        <end position="295"/>
    </location>
</feature>
<sequence>MEIGTQNGARTDHDRELKMNGVNGAGMVKREPSPNKSKGGATPMTNGYDTPMDVDATKQAQAASNAPDQVSKMDNLPPEIAHITQNFIGIPFLLQRMAQKSHNDLQAKIEELAKISIPQGSLNGNAGTAEDNSEENQNKKVNLLHFIQDMHGKWVKALIISEWSRKAGQVSKLIDLNVHINEELGKYDQGLDFVGHIKRGLYQARLPDPDLKTALQVLSTGQAPWVPEFGYIDSPPLTTAEQMKWINELNTLLSVRLNLVDHDKIPHQFREYTIDSGRVTFKVNGEFEIDLTIADEDFEQQFWFIDFRFTFSPAPQDLTNTLRSFLEFRVNEALGNEGLRGCYELLHELTLTHKINELRRQAVQLSRGRWIEHLKVERLNRALSIQYWTNRFPAAGSNTGTKSWIIIGVNSGRTPKPNSPPKSNTASHLELRWFKDGKEVRDVDVSVDSQDISADALLKKIVAKHIGDILSSIHDRLLTKPRFEKRQASICLSISGEDPSESALVVQLTHAQSLTVRINPTTGFFNMQPAAQSFIYRGEAYLNQRSRNLVEDGVVQIENIRWSSEFGELVRLGEGQGWRVSRRPVASEEVRRLHASREPHNALWLRREGWAATWYLVVCLSLAGDTWWLVDVMGDAPNGLKVDSPKPRGNQFNARNNVMIEQQTARMRTFNLIPITSTNPKFSVPFFTDLTTLTTGMIAQISDITTLRKSNIQYTVKPTNNPYLSSRLRMPALFVRFAAILPPQGGEHKTQQTRDSWASEFVQIIFRGVRNPASASSRCFTVSADVRVVVKDKSKFSLLKGHVDHDVFYHPRNGYFRLHLRTEIGKSFIDTLATRLKALDRLVEFVAAINSRADTVKCESVTLRKVVFTYGPPTTEQPSADGQASTPWRVVLDLARSEKVSVTLEKGNPHVRVRDMLDNLVNSPVGFEQLPFWLQTSLRLHRGLDAMEDSWVDIASNNQGDLQVVPRALDWLSVHLKLPALANKSARHLCLSVRCRQRRGQLWWSVERAKRSGDSPKKDVDEFDAALQPVFDARGEGWLGQGKSAVALCAGTGVEDLLARLSDALKALAVGGPPQPAAGSQGAAIVLD</sequence>
<name>A0ABR3XRP4_9PEZI</name>
<keyword evidence="5 9" id="KW-0010">Activator</keyword>
<comment type="caution">
    <text evidence="12">The sequence shown here is derived from an EMBL/GenBank/DDBJ whole genome shotgun (WGS) entry which is preliminary data.</text>
</comment>
<evidence type="ECO:0000256" key="4">
    <source>
        <dbReference type="ARBA" id="ARBA00023015"/>
    </source>
</evidence>
<dbReference type="Pfam" id="PF26204">
    <property type="entry name" value="Med14_fung"/>
    <property type="match status" value="1"/>
</dbReference>
<evidence type="ECO:0000256" key="9">
    <source>
        <dbReference type="RuleBase" id="RU365082"/>
    </source>
</evidence>
<protein>
    <recommendedName>
        <fullName evidence="3 9">Mediator of RNA polymerase II transcription subunit 14</fullName>
    </recommendedName>
    <alternativeName>
        <fullName evidence="8 9">Mediator complex subunit 14</fullName>
    </alternativeName>
</protein>